<sequence length="124" mass="13229">MKGDMSEDMSDPVSAIRNLGPASVTQFARAGIHTADELREIGADGAYARLLAHGQRPHFIGFYALVMGLQGRPWNDCKGAEKDALRARFDAICAKARDGNDDGASDGLPADLARFLRDTGIGVP</sequence>
<dbReference type="STRING" id="517719.SAMN05421762_2013"/>
<dbReference type="Proteomes" id="UP000231644">
    <property type="component" value="Unassembled WGS sequence"/>
</dbReference>
<protein>
    <submittedName>
        <fullName evidence="2">TfoX C-terminal domain-containing protein</fullName>
    </submittedName>
</protein>
<dbReference type="Pfam" id="PF04994">
    <property type="entry name" value="TfoX_C"/>
    <property type="match status" value="1"/>
</dbReference>
<evidence type="ECO:0000313" key="2">
    <source>
        <dbReference type="EMBL" id="SFC73850.1"/>
    </source>
</evidence>
<dbReference type="AlphaFoldDB" id="A0A1I1LWJ5"/>
<gene>
    <name evidence="2" type="ORF">SAMN05421762_2013</name>
</gene>
<proteinExistence type="predicted"/>
<evidence type="ECO:0000259" key="1">
    <source>
        <dbReference type="Pfam" id="PF04994"/>
    </source>
</evidence>
<feature type="domain" description="TfoX C-terminal" evidence="1">
    <location>
        <begin position="11"/>
        <end position="87"/>
    </location>
</feature>
<name>A0A1I1LWJ5_9RHOB</name>
<keyword evidence="3" id="KW-1185">Reference proteome</keyword>
<reference evidence="2 3" key="1">
    <citation type="submission" date="2016-10" db="EMBL/GenBank/DDBJ databases">
        <authorList>
            <person name="de Groot N.N."/>
        </authorList>
    </citation>
    <scope>NUCLEOTIDE SEQUENCE [LARGE SCALE GENOMIC DNA]</scope>
    <source>
        <strain evidence="2 3">DSM 29619</strain>
    </source>
</reference>
<dbReference type="InterPro" id="IPR007077">
    <property type="entry name" value="TfoX_C"/>
</dbReference>
<evidence type="ECO:0000313" key="3">
    <source>
        <dbReference type="Proteomes" id="UP000231644"/>
    </source>
</evidence>
<organism evidence="2 3">
    <name type="scientific">Pseudooceanicola nitratireducens</name>
    <dbReference type="NCBI Taxonomy" id="517719"/>
    <lineage>
        <taxon>Bacteria</taxon>
        <taxon>Pseudomonadati</taxon>
        <taxon>Pseudomonadota</taxon>
        <taxon>Alphaproteobacteria</taxon>
        <taxon>Rhodobacterales</taxon>
        <taxon>Paracoccaceae</taxon>
        <taxon>Pseudooceanicola</taxon>
    </lineage>
</organism>
<accession>A0A1I1LWJ5</accession>
<dbReference type="Gene3D" id="1.10.150.20">
    <property type="entry name" value="5' to 3' exonuclease, C-terminal subdomain"/>
    <property type="match status" value="1"/>
</dbReference>
<dbReference type="EMBL" id="FOLX01000001">
    <property type="protein sequence ID" value="SFC73850.1"/>
    <property type="molecule type" value="Genomic_DNA"/>
</dbReference>